<gene>
    <name evidence="1" type="ORF">DPMN_018057</name>
</gene>
<keyword evidence="2" id="KW-1185">Reference proteome</keyword>
<proteinExistence type="predicted"/>
<dbReference type="AlphaFoldDB" id="A0A9D4NGG0"/>
<name>A0A9D4NGG0_DREPO</name>
<evidence type="ECO:0000313" key="2">
    <source>
        <dbReference type="Proteomes" id="UP000828390"/>
    </source>
</evidence>
<accession>A0A9D4NGG0</accession>
<dbReference type="Proteomes" id="UP000828390">
    <property type="component" value="Unassembled WGS sequence"/>
</dbReference>
<reference evidence="1" key="2">
    <citation type="submission" date="2020-11" db="EMBL/GenBank/DDBJ databases">
        <authorList>
            <person name="McCartney M.A."/>
            <person name="Auch B."/>
            <person name="Kono T."/>
            <person name="Mallez S."/>
            <person name="Becker A."/>
            <person name="Gohl D.M."/>
            <person name="Silverstein K.A.T."/>
            <person name="Koren S."/>
            <person name="Bechman K.B."/>
            <person name="Herman A."/>
            <person name="Abrahante J.E."/>
            <person name="Garbe J."/>
        </authorList>
    </citation>
    <scope>NUCLEOTIDE SEQUENCE</scope>
    <source>
        <strain evidence="1">Duluth1</strain>
        <tissue evidence="1">Whole animal</tissue>
    </source>
</reference>
<dbReference type="EMBL" id="JAIWYP010000001">
    <property type="protein sequence ID" value="KAH3893905.1"/>
    <property type="molecule type" value="Genomic_DNA"/>
</dbReference>
<protein>
    <submittedName>
        <fullName evidence="1">Uncharacterized protein</fullName>
    </submittedName>
</protein>
<evidence type="ECO:0000313" key="1">
    <source>
        <dbReference type="EMBL" id="KAH3893905.1"/>
    </source>
</evidence>
<organism evidence="1 2">
    <name type="scientific">Dreissena polymorpha</name>
    <name type="common">Zebra mussel</name>
    <name type="synonym">Mytilus polymorpha</name>
    <dbReference type="NCBI Taxonomy" id="45954"/>
    <lineage>
        <taxon>Eukaryota</taxon>
        <taxon>Metazoa</taxon>
        <taxon>Spiralia</taxon>
        <taxon>Lophotrochozoa</taxon>
        <taxon>Mollusca</taxon>
        <taxon>Bivalvia</taxon>
        <taxon>Autobranchia</taxon>
        <taxon>Heteroconchia</taxon>
        <taxon>Euheterodonta</taxon>
        <taxon>Imparidentia</taxon>
        <taxon>Neoheterodontei</taxon>
        <taxon>Myida</taxon>
        <taxon>Dreissenoidea</taxon>
        <taxon>Dreissenidae</taxon>
        <taxon>Dreissena</taxon>
    </lineage>
</organism>
<reference evidence="1" key="1">
    <citation type="journal article" date="2019" name="bioRxiv">
        <title>The Genome of the Zebra Mussel, Dreissena polymorpha: A Resource for Invasive Species Research.</title>
        <authorList>
            <person name="McCartney M.A."/>
            <person name="Auch B."/>
            <person name="Kono T."/>
            <person name="Mallez S."/>
            <person name="Zhang Y."/>
            <person name="Obille A."/>
            <person name="Becker A."/>
            <person name="Abrahante J.E."/>
            <person name="Garbe J."/>
            <person name="Badalamenti J.P."/>
            <person name="Herman A."/>
            <person name="Mangelson H."/>
            <person name="Liachko I."/>
            <person name="Sullivan S."/>
            <person name="Sone E.D."/>
            <person name="Koren S."/>
            <person name="Silverstein K.A.T."/>
            <person name="Beckman K.B."/>
            <person name="Gohl D.M."/>
        </authorList>
    </citation>
    <scope>NUCLEOTIDE SEQUENCE</scope>
    <source>
        <strain evidence="1">Duluth1</strain>
        <tissue evidence="1">Whole animal</tissue>
    </source>
</reference>
<comment type="caution">
    <text evidence="1">The sequence shown here is derived from an EMBL/GenBank/DDBJ whole genome shotgun (WGS) entry which is preliminary data.</text>
</comment>
<sequence>MSLTPLSKPPINRVNNIRVPRDPLFNAVLSSQQPSTYAGACTQTTYFHAPTEATIRAHVGNSKLPTVQPL</sequence>